<proteinExistence type="predicted"/>
<reference evidence="1" key="1">
    <citation type="submission" date="2020-09" db="EMBL/GenBank/DDBJ databases">
        <title>Comparative genome analyses of four rice-infecting Rhizoctonia solani isolates reveal extensive enrichment of homogalacturonan modification genes.</title>
        <authorList>
            <person name="Lee D.-Y."/>
            <person name="Jeon J."/>
            <person name="Kim K.-T."/>
            <person name="Cheong K."/>
            <person name="Song H."/>
            <person name="Choi G."/>
            <person name="Ko J."/>
            <person name="Opiyo S.O."/>
            <person name="Zuo S."/>
            <person name="Madhav S."/>
            <person name="Lee Y.-H."/>
            <person name="Wang G.-L."/>
        </authorList>
    </citation>
    <scope>NUCLEOTIDE SEQUENCE</scope>
    <source>
        <strain evidence="1">AG1-IA WGL</strain>
    </source>
</reference>
<protein>
    <submittedName>
        <fullName evidence="1">Uncharacterized protein</fullName>
    </submittedName>
</protein>
<comment type="caution">
    <text evidence="1">The sequence shown here is derived from an EMBL/GenBank/DDBJ whole genome shotgun (WGS) entry which is preliminary data.</text>
</comment>
<evidence type="ECO:0000313" key="2">
    <source>
        <dbReference type="Proteomes" id="UP000602905"/>
    </source>
</evidence>
<organism evidence="1 2">
    <name type="scientific">Rhizoctonia solani</name>
    <dbReference type="NCBI Taxonomy" id="456999"/>
    <lineage>
        <taxon>Eukaryota</taxon>
        <taxon>Fungi</taxon>
        <taxon>Dikarya</taxon>
        <taxon>Basidiomycota</taxon>
        <taxon>Agaricomycotina</taxon>
        <taxon>Agaricomycetes</taxon>
        <taxon>Cantharellales</taxon>
        <taxon>Ceratobasidiaceae</taxon>
        <taxon>Rhizoctonia</taxon>
    </lineage>
</organism>
<evidence type="ECO:0000313" key="1">
    <source>
        <dbReference type="EMBL" id="KAF8705203.1"/>
    </source>
</evidence>
<dbReference type="EMBL" id="JACYCD010000053">
    <property type="protein sequence ID" value="KAF8705203.1"/>
    <property type="molecule type" value="Genomic_DNA"/>
</dbReference>
<dbReference type="Proteomes" id="UP000602905">
    <property type="component" value="Unassembled WGS sequence"/>
</dbReference>
<name>A0A8H7HP43_9AGAM</name>
<dbReference type="AlphaFoldDB" id="A0A8H7HP43"/>
<feature type="non-terminal residue" evidence="1">
    <location>
        <position position="1"/>
    </location>
</feature>
<gene>
    <name evidence="1" type="ORF">RHS03_05574</name>
</gene>
<sequence>MAAAVSARGTSSTDTTVSAASVDDGPLYWNAIPLEACAGVPFTSVRPVQSKETSSLMVRDTLRARCRA</sequence>
<accession>A0A8H7HP43</accession>